<proteinExistence type="inferred from homology"/>
<sequence length="160" mass="18299">MANKTTWINAKTVERRWWVVDASGQILGRLASEIARLLMGKHKPQWQPNLDIGDGVIVVNADKVRLTGKKLDQKFHYRHSGRPGNLKAYSYRWMLEHRPERVIELAVSKMLPKNRLRARMLKRLRVYRGATHPHEAQSPQPLALSPVRAPAASGSERSPQ</sequence>
<evidence type="ECO:0000256" key="1">
    <source>
        <dbReference type="ARBA" id="ARBA00006227"/>
    </source>
</evidence>
<evidence type="ECO:0000256" key="7">
    <source>
        <dbReference type="SAM" id="MobiDB-lite"/>
    </source>
</evidence>
<organism evidence="8 9">
    <name type="scientific">Candidatus Fervidibacter japonicus</name>
    <dbReference type="NCBI Taxonomy" id="2035412"/>
    <lineage>
        <taxon>Bacteria</taxon>
        <taxon>Candidatus Fervidibacterota</taxon>
        <taxon>Candidatus Fervidibacter</taxon>
    </lineage>
</organism>
<dbReference type="AlphaFoldDB" id="A0A2H5XDL7"/>
<protein>
    <recommendedName>
        <fullName evidence="4">Large ribosomal subunit protein uL13</fullName>
    </recommendedName>
</protein>
<dbReference type="Pfam" id="PF00572">
    <property type="entry name" value="Ribosomal_L13"/>
    <property type="match status" value="1"/>
</dbReference>
<dbReference type="EMBL" id="BEHT01000023">
    <property type="protein sequence ID" value="GBC99278.1"/>
    <property type="molecule type" value="Genomic_DNA"/>
</dbReference>
<evidence type="ECO:0000256" key="4">
    <source>
        <dbReference type="HAMAP-Rule" id="MF_01366"/>
    </source>
</evidence>
<evidence type="ECO:0000313" key="9">
    <source>
        <dbReference type="Proteomes" id="UP000236173"/>
    </source>
</evidence>
<dbReference type="GO" id="GO:0003735">
    <property type="term" value="F:structural constituent of ribosome"/>
    <property type="evidence" value="ECO:0007669"/>
    <property type="project" value="InterPro"/>
</dbReference>
<evidence type="ECO:0000256" key="3">
    <source>
        <dbReference type="ARBA" id="ARBA00023274"/>
    </source>
</evidence>
<accession>A0A2H5XDL7</accession>
<dbReference type="GO" id="GO:0017148">
    <property type="term" value="P:negative regulation of translation"/>
    <property type="evidence" value="ECO:0007669"/>
    <property type="project" value="TreeGrafter"/>
</dbReference>
<evidence type="ECO:0000313" key="8">
    <source>
        <dbReference type="EMBL" id="GBC99278.1"/>
    </source>
</evidence>
<dbReference type="PANTHER" id="PTHR11545">
    <property type="entry name" value="RIBOSOMAL PROTEIN L13"/>
    <property type="match status" value="1"/>
</dbReference>
<comment type="caution">
    <text evidence="8">The sequence shown here is derived from an EMBL/GenBank/DDBJ whole genome shotgun (WGS) entry which is preliminary data.</text>
</comment>
<evidence type="ECO:0000256" key="5">
    <source>
        <dbReference type="RuleBase" id="RU003877"/>
    </source>
</evidence>
<dbReference type="PROSITE" id="PS00783">
    <property type="entry name" value="RIBOSOMAL_L13"/>
    <property type="match status" value="1"/>
</dbReference>
<dbReference type="HAMAP" id="MF_01366">
    <property type="entry name" value="Ribosomal_uL13"/>
    <property type="match status" value="1"/>
</dbReference>
<dbReference type="InterPro" id="IPR005823">
    <property type="entry name" value="Ribosomal_uL13_bac-type"/>
</dbReference>
<dbReference type="InterPro" id="IPR005822">
    <property type="entry name" value="Ribosomal_uL13"/>
</dbReference>
<evidence type="ECO:0000256" key="2">
    <source>
        <dbReference type="ARBA" id="ARBA00022980"/>
    </source>
</evidence>
<dbReference type="SUPFAM" id="SSF52161">
    <property type="entry name" value="Ribosomal protein L13"/>
    <property type="match status" value="1"/>
</dbReference>
<keyword evidence="2 4" id="KW-0689">Ribosomal protein</keyword>
<dbReference type="GO" id="GO:0003729">
    <property type="term" value="F:mRNA binding"/>
    <property type="evidence" value="ECO:0007669"/>
    <property type="project" value="TreeGrafter"/>
</dbReference>
<comment type="similarity">
    <text evidence="1 4 5">Belongs to the universal ribosomal protein uL13 family.</text>
</comment>
<comment type="function">
    <text evidence="4 6">This protein is one of the early assembly proteins of the 50S ribosomal subunit, although it is not seen to bind rRNA by itself. It is important during the early stages of 50S assembly.</text>
</comment>
<reference evidence="9" key="1">
    <citation type="submission" date="2017-09" db="EMBL/GenBank/DDBJ databases">
        <title>Metaegenomics of thermophilic ammonia-oxidizing enrichment culture.</title>
        <authorList>
            <person name="Kato S."/>
            <person name="Suzuki K."/>
        </authorList>
    </citation>
    <scope>NUCLEOTIDE SEQUENCE [LARGE SCALE GENOMIC DNA]</scope>
</reference>
<dbReference type="PANTHER" id="PTHR11545:SF2">
    <property type="entry name" value="LARGE RIBOSOMAL SUBUNIT PROTEIN UL13M"/>
    <property type="match status" value="1"/>
</dbReference>
<dbReference type="PIRSF" id="PIRSF002181">
    <property type="entry name" value="Ribosomal_L13"/>
    <property type="match status" value="1"/>
</dbReference>
<dbReference type="NCBIfam" id="TIGR01066">
    <property type="entry name" value="rplM_bact"/>
    <property type="match status" value="1"/>
</dbReference>
<name>A0A2H5XDL7_9BACT</name>
<comment type="subunit">
    <text evidence="4">Part of the 50S ribosomal subunit.</text>
</comment>
<dbReference type="Gene3D" id="3.90.1180.10">
    <property type="entry name" value="Ribosomal protein L13"/>
    <property type="match status" value="1"/>
</dbReference>
<dbReference type="InterPro" id="IPR036899">
    <property type="entry name" value="Ribosomal_uL13_sf"/>
</dbReference>
<dbReference type="CDD" id="cd00392">
    <property type="entry name" value="Ribosomal_L13"/>
    <property type="match status" value="1"/>
</dbReference>
<feature type="region of interest" description="Disordered" evidence="7">
    <location>
        <begin position="131"/>
        <end position="160"/>
    </location>
</feature>
<dbReference type="InterPro" id="IPR023563">
    <property type="entry name" value="Ribosomal_uL13_CS"/>
</dbReference>
<gene>
    <name evidence="4 6 8" type="primary">rplM</name>
    <name evidence="8" type="ORF">HRbin17_01800</name>
</gene>
<dbReference type="GO" id="GO:0022625">
    <property type="term" value="C:cytosolic large ribosomal subunit"/>
    <property type="evidence" value="ECO:0007669"/>
    <property type="project" value="TreeGrafter"/>
</dbReference>
<evidence type="ECO:0000256" key="6">
    <source>
        <dbReference type="RuleBase" id="RU003878"/>
    </source>
</evidence>
<dbReference type="Proteomes" id="UP000236173">
    <property type="component" value="Unassembled WGS sequence"/>
</dbReference>
<dbReference type="GO" id="GO:0006412">
    <property type="term" value="P:translation"/>
    <property type="evidence" value="ECO:0007669"/>
    <property type="project" value="UniProtKB-UniRule"/>
</dbReference>
<keyword evidence="3 4" id="KW-0687">Ribonucleoprotein</keyword>